<protein>
    <recommendedName>
        <fullName evidence="4">MFS transporter</fullName>
    </recommendedName>
</protein>
<sequence>MSLSASQRAMLPFIALQGSIGTMIGFIGYFVMAAHDVHAMFGFTAAMLSSAMGATALAYVFGPRLRLSAARVMRLAFLAPGLLLLLGDHSRWTLAMAYGSFLGLSWGARHWLEMSLLKDGERDAYAARAGTATVLFSVGTTLTMTSLLAVFTERSDLVYQVYGAICLLGGTLFGRGLPQAPLAPLQQPATVLRQPQFIACLPLFFLESGLFGISQALASAGASEALGSASRFGWVATLAGLAGGIALYITRRNRDVGNRAGWLGASCLVVGTAFLLLGASVWIPALYIVYSVLKAVGSPFLLASEQVLNQQTLDIEGALSDRIFARELVLWILRMTSLGMFWMLAETLAPRQVLIAGSMVLAVATGLEYLIGRARFAAASANPSPGAGQPA</sequence>
<feature type="transmembrane region" description="Helical" evidence="1">
    <location>
        <begin position="157"/>
        <end position="177"/>
    </location>
</feature>
<dbReference type="InterPro" id="IPR036259">
    <property type="entry name" value="MFS_trans_sf"/>
</dbReference>
<feature type="transmembrane region" description="Helical" evidence="1">
    <location>
        <begin position="232"/>
        <end position="250"/>
    </location>
</feature>
<evidence type="ECO:0000313" key="3">
    <source>
        <dbReference type="Proteomes" id="UP001352263"/>
    </source>
</evidence>
<name>A0ABU6J5F4_9BURK</name>
<feature type="transmembrane region" description="Helical" evidence="1">
    <location>
        <begin position="68"/>
        <end position="86"/>
    </location>
</feature>
<keyword evidence="1" id="KW-0472">Membrane</keyword>
<keyword evidence="1" id="KW-1133">Transmembrane helix</keyword>
<reference evidence="2 3" key="1">
    <citation type="submission" date="2023-10" db="EMBL/GenBank/DDBJ databases">
        <title>Noviherbaspirillum sp. CPCC 100848 genome assembly.</title>
        <authorList>
            <person name="Li X.Y."/>
            <person name="Fang X.M."/>
        </authorList>
    </citation>
    <scope>NUCLEOTIDE SEQUENCE [LARGE SCALE GENOMIC DNA]</scope>
    <source>
        <strain evidence="2 3">CPCC 100848</strain>
    </source>
</reference>
<dbReference type="Proteomes" id="UP001352263">
    <property type="component" value="Unassembled WGS sequence"/>
</dbReference>
<dbReference type="EMBL" id="JAWIIV010000004">
    <property type="protein sequence ID" value="MEC4718877.1"/>
    <property type="molecule type" value="Genomic_DNA"/>
</dbReference>
<keyword evidence="3" id="KW-1185">Reference proteome</keyword>
<dbReference type="RefSeq" id="WP_326505597.1">
    <property type="nucleotide sequence ID" value="NZ_JAWIIV010000004.1"/>
</dbReference>
<evidence type="ECO:0000256" key="1">
    <source>
        <dbReference type="SAM" id="Phobius"/>
    </source>
</evidence>
<dbReference type="SUPFAM" id="SSF103473">
    <property type="entry name" value="MFS general substrate transporter"/>
    <property type="match status" value="1"/>
</dbReference>
<accession>A0ABU6J5F4</accession>
<evidence type="ECO:0000313" key="2">
    <source>
        <dbReference type="EMBL" id="MEC4718877.1"/>
    </source>
</evidence>
<feature type="transmembrane region" description="Helical" evidence="1">
    <location>
        <begin position="262"/>
        <end position="282"/>
    </location>
</feature>
<feature type="transmembrane region" description="Helical" evidence="1">
    <location>
        <begin position="351"/>
        <end position="371"/>
    </location>
</feature>
<comment type="caution">
    <text evidence="2">The sequence shown here is derived from an EMBL/GenBank/DDBJ whole genome shotgun (WGS) entry which is preliminary data.</text>
</comment>
<proteinExistence type="predicted"/>
<organism evidence="2 3">
    <name type="scientific">Noviherbaspirillum album</name>
    <dbReference type="NCBI Taxonomy" id="3080276"/>
    <lineage>
        <taxon>Bacteria</taxon>
        <taxon>Pseudomonadati</taxon>
        <taxon>Pseudomonadota</taxon>
        <taxon>Betaproteobacteria</taxon>
        <taxon>Burkholderiales</taxon>
        <taxon>Oxalobacteraceae</taxon>
        <taxon>Noviherbaspirillum</taxon>
    </lineage>
</organism>
<keyword evidence="1" id="KW-0812">Transmembrane</keyword>
<gene>
    <name evidence="2" type="ORF">RY831_06945</name>
</gene>
<feature type="transmembrane region" description="Helical" evidence="1">
    <location>
        <begin position="12"/>
        <end position="32"/>
    </location>
</feature>
<feature type="transmembrane region" description="Helical" evidence="1">
    <location>
        <begin position="132"/>
        <end position="151"/>
    </location>
</feature>
<evidence type="ECO:0008006" key="4">
    <source>
        <dbReference type="Google" id="ProtNLM"/>
    </source>
</evidence>
<feature type="transmembrane region" description="Helical" evidence="1">
    <location>
        <begin position="38"/>
        <end position="61"/>
    </location>
</feature>